<dbReference type="RefSeq" id="WP_323296447.1">
    <property type="nucleotide sequence ID" value="NZ_JAYFUM010000009.1"/>
</dbReference>
<proteinExistence type="predicted"/>
<keyword evidence="1" id="KW-1133">Transmembrane helix</keyword>
<feature type="transmembrane region" description="Helical" evidence="1">
    <location>
        <begin position="325"/>
        <end position="345"/>
    </location>
</feature>
<reference evidence="2 3" key="1">
    <citation type="submission" date="2023-12" db="EMBL/GenBank/DDBJ databases">
        <title>Novel species of the genus Arcicella isolated from rivers.</title>
        <authorList>
            <person name="Lu H."/>
        </authorList>
    </citation>
    <scope>NUCLEOTIDE SEQUENCE [LARGE SCALE GENOMIC DNA]</scope>
    <source>
        <strain evidence="2 3">KCTC 23307</strain>
    </source>
</reference>
<keyword evidence="1" id="KW-0812">Transmembrane</keyword>
<keyword evidence="1" id="KW-0472">Membrane</keyword>
<feature type="transmembrane region" description="Helical" evidence="1">
    <location>
        <begin position="70"/>
        <end position="87"/>
    </location>
</feature>
<feature type="transmembrane region" description="Helical" evidence="1">
    <location>
        <begin position="383"/>
        <end position="401"/>
    </location>
</feature>
<feature type="transmembrane region" description="Helical" evidence="1">
    <location>
        <begin position="32"/>
        <end position="49"/>
    </location>
</feature>
<feature type="transmembrane region" description="Helical" evidence="1">
    <location>
        <begin position="7"/>
        <end position="26"/>
    </location>
</feature>
<sequence length="404" mass="47628">MIFERNFILNMWLIVLCIVGLASFLYKIEISFWSSCYFITAMMMVYKFLTTKLKFKLDVLNHPHKAKYNLIIFLYFLGAVTCIPLLLENQSNLGKDWSEIREYHLENRSGGGGLYTINFLASPLIFVPYIILSFSKVRAHRVIANTVAAFISFSFIFITGGRVHFIVFGLFFLAIYLLNNRVVIFKRMVSFLIKFILFFILIVILGSLLTLARNTADTSRLMEVYLSLNNVKVDVATTLLQYEWGAIVFVMLTQAFEYVGQCLIFFSMYFDNYEMVPMSYGFYEFNFLDRFGIINWLDVHDKIDYIYSAKFGIFHNVWGTIFRDMIVDFGIFGSLIFLFLLLYLFRLSLKYMNTFLSAQVLYIFLFSLFLFSPFYSLMAIRNFSLSFFCVFVWFLYNLIIYRKR</sequence>
<evidence type="ECO:0000313" key="2">
    <source>
        <dbReference type="EMBL" id="MEA5139285.1"/>
    </source>
</evidence>
<feature type="transmembrane region" description="Helical" evidence="1">
    <location>
        <begin position="113"/>
        <end position="132"/>
    </location>
</feature>
<feature type="transmembrane region" description="Helical" evidence="1">
    <location>
        <begin position="191"/>
        <end position="212"/>
    </location>
</feature>
<feature type="transmembrane region" description="Helical" evidence="1">
    <location>
        <begin position="139"/>
        <end position="157"/>
    </location>
</feature>
<accession>A0ABU5Q8V8</accession>
<protein>
    <submittedName>
        <fullName evidence="2">O-antigen polymerase</fullName>
    </submittedName>
</protein>
<feature type="transmembrane region" description="Helical" evidence="1">
    <location>
        <begin position="163"/>
        <end position="179"/>
    </location>
</feature>
<evidence type="ECO:0000256" key="1">
    <source>
        <dbReference type="SAM" id="Phobius"/>
    </source>
</evidence>
<comment type="caution">
    <text evidence="2">The sequence shown here is derived from an EMBL/GenBank/DDBJ whole genome shotgun (WGS) entry which is preliminary data.</text>
</comment>
<evidence type="ECO:0000313" key="3">
    <source>
        <dbReference type="Proteomes" id="UP001302949"/>
    </source>
</evidence>
<feature type="transmembrane region" description="Helical" evidence="1">
    <location>
        <begin position="244"/>
        <end position="270"/>
    </location>
</feature>
<keyword evidence="3" id="KW-1185">Reference proteome</keyword>
<gene>
    <name evidence="2" type="ORF">VB248_09070</name>
</gene>
<name>A0ABU5Q8V8_9BACT</name>
<feature type="transmembrane region" description="Helical" evidence="1">
    <location>
        <begin position="351"/>
        <end position="371"/>
    </location>
</feature>
<organism evidence="2 3">
    <name type="scientific">Arcicella rigui</name>
    <dbReference type="NCBI Taxonomy" id="797020"/>
    <lineage>
        <taxon>Bacteria</taxon>
        <taxon>Pseudomonadati</taxon>
        <taxon>Bacteroidota</taxon>
        <taxon>Cytophagia</taxon>
        <taxon>Cytophagales</taxon>
        <taxon>Flectobacillaceae</taxon>
        <taxon>Arcicella</taxon>
    </lineage>
</organism>
<dbReference type="Proteomes" id="UP001302949">
    <property type="component" value="Unassembled WGS sequence"/>
</dbReference>
<dbReference type="EMBL" id="JAYFUM010000009">
    <property type="protein sequence ID" value="MEA5139285.1"/>
    <property type="molecule type" value="Genomic_DNA"/>
</dbReference>